<dbReference type="RefSeq" id="WP_020995601.1">
    <property type="nucleotide sequence ID" value="NZ_KI392035.1"/>
</dbReference>
<keyword evidence="1" id="KW-1133">Transmembrane helix</keyword>
<sequence length="72" mass="8414">MYVLCVCKGLNVLLCSALSMQTKLTKQSNIKLYMQQSKALIYMQRLIKAMQRLYYVYVLLCALIDLYVYGFT</sequence>
<keyword evidence="1" id="KW-0812">Transmembrane</keyword>
<evidence type="ECO:0000256" key="1">
    <source>
        <dbReference type="SAM" id="Phobius"/>
    </source>
</evidence>
<proteinExistence type="predicted"/>
<gene>
    <name evidence="2" type="ORF">HRAG_02427</name>
</gene>
<reference evidence="2 3" key="1">
    <citation type="journal article" date="2014" name="Genome Announc.">
        <title>Draft genome sequences of six enterohepatic helicobacter species isolated from humans and one from rhesus macaques.</title>
        <authorList>
            <person name="Shen Z."/>
            <person name="Sheh A."/>
            <person name="Young S.K."/>
            <person name="Abouelliel A."/>
            <person name="Ward D.V."/>
            <person name="Earl A.M."/>
            <person name="Fox J.G."/>
        </authorList>
    </citation>
    <scope>NUCLEOTIDE SEQUENCE [LARGE SCALE GENOMIC DNA]</scope>
    <source>
        <strain evidence="2 3">ATCC 43879</strain>
    </source>
</reference>
<evidence type="ECO:0000313" key="3">
    <source>
        <dbReference type="Proteomes" id="UP000005085"/>
    </source>
</evidence>
<accession>T5LDU7</accession>
<feature type="transmembrane region" description="Helical" evidence="1">
    <location>
        <begin position="53"/>
        <end position="71"/>
    </location>
</feature>
<keyword evidence="1" id="KW-0472">Membrane</keyword>
<organism evidence="2 3">
    <name type="scientific">Helicobacter bilis ATCC 43879</name>
    <dbReference type="NCBI Taxonomy" id="613026"/>
    <lineage>
        <taxon>Bacteria</taxon>
        <taxon>Pseudomonadati</taxon>
        <taxon>Campylobacterota</taxon>
        <taxon>Epsilonproteobacteria</taxon>
        <taxon>Campylobacterales</taxon>
        <taxon>Helicobacteraceae</taxon>
        <taxon>Helicobacter</taxon>
    </lineage>
</organism>
<dbReference type="Proteomes" id="UP000005085">
    <property type="component" value="Unassembled WGS sequence"/>
</dbReference>
<comment type="caution">
    <text evidence="2">The sequence shown here is derived from an EMBL/GenBank/DDBJ whole genome shotgun (WGS) entry which is preliminary data.</text>
</comment>
<protein>
    <submittedName>
        <fullName evidence="2">Uncharacterized protein</fullName>
    </submittedName>
</protein>
<dbReference type="AlphaFoldDB" id="T5LDU7"/>
<dbReference type="HOGENOM" id="CLU_201774_0_0_7"/>
<evidence type="ECO:0000313" key="2">
    <source>
        <dbReference type="EMBL" id="EQM94758.1"/>
    </source>
</evidence>
<keyword evidence="3" id="KW-1185">Reference proteome</keyword>
<dbReference type="EMBL" id="ACDN02000020">
    <property type="protein sequence ID" value="EQM94758.1"/>
    <property type="molecule type" value="Genomic_DNA"/>
</dbReference>
<name>T5LDU7_9HELI</name>